<evidence type="ECO:0000313" key="5">
    <source>
        <dbReference type="EMBL" id="KAB0581813.1"/>
    </source>
</evidence>
<dbReference type="InterPro" id="IPR001307">
    <property type="entry name" value="Thiosulphate_STrfase_CS"/>
</dbReference>
<dbReference type="OrthoDB" id="9781034at2"/>
<dbReference type="EMBL" id="VZPB01000023">
    <property type="protein sequence ID" value="KAB0581813.1"/>
    <property type="molecule type" value="Genomic_DNA"/>
</dbReference>
<evidence type="ECO:0000256" key="2">
    <source>
        <dbReference type="ARBA" id="ARBA00022737"/>
    </source>
</evidence>
<evidence type="ECO:0000313" key="6">
    <source>
        <dbReference type="Proteomes" id="UP000430120"/>
    </source>
</evidence>
<dbReference type="Pfam" id="PF00581">
    <property type="entry name" value="Rhodanese"/>
    <property type="match status" value="2"/>
</dbReference>
<evidence type="ECO:0000259" key="4">
    <source>
        <dbReference type="PROSITE" id="PS50206"/>
    </source>
</evidence>
<evidence type="ECO:0000256" key="1">
    <source>
        <dbReference type="ARBA" id="ARBA00022679"/>
    </source>
</evidence>
<keyword evidence="1 3" id="KW-0808">Transferase</keyword>
<dbReference type="PROSITE" id="PS00380">
    <property type="entry name" value="RHODANESE_1"/>
    <property type="match status" value="1"/>
</dbReference>
<dbReference type="GO" id="GO:0004792">
    <property type="term" value="F:thiosulfate-cyanide sulfurtransferase activity"/>
    <property type="evidence" value="ECO:0007669"/>
    <property type="project" value="InterPro"/>
</dbReference>
<gene>
    <name evidence="5" type="ORF">F7Q92_11215</name>
</gene>
<dbReference type="PANTHER" id="PTHR11364:SF27">
    <property type="entry name" value="SULFURTRANSFERASE"/>
    <property type="match status" value="1"/>
</dbReference>
<keyword evidence="6" id="KW-1185">Reference proteome</keyword>
<name>A0A643FF33_IDEDE</name>
<dbReference type="SUPFAM" id="SSF52821">
    <property type="entry name" value="Rhodanese/Cell cycle control phosphatase"/>
    <property type="match status" value="2"/>
</dbReference>
<dbReference type="InterPro" id="IPR001763">
    <property type="entry name" value="Rhodanese-like_dom"/>
</dbReference>
<comment type="caution">
    <text evidence="5">The sequence shown here is derived from an EMBL/GenBank/DDBJ whole genome shotgun (WGS) entry which is preliminary data.</text>
</comment>
<dbReference type="PROSITE" id="PS00683">
    <property type="entry name" value="RHODANESE_2"/>
    <property type="match status" value="1"/>
</dbReference>
<dbReference type="AlphaFoldDB" id="A0A643FF33"/>
<protein>
    <recommendedName>
        <fullName evidence="3">Sulfurtransferase</fullName>
    </recommendedName>
</protein>
<organism evidence="5 6">
    <name type="scientific">Ideonella dechloratans</name>
    <dbReference type="NCBI Taxonomy" id="36863"/>
    <lineage>
        <taxon>Bacteria</taxon>
        <taxon>Pseudomonadati</taxon>
        <taxon>Pseudomonadota</taxon>
        <taxon>Betaproteobacteria</taxon>
        <taxon>Burkholderiales</taxon>
        <taxon>Sphaerotilaceae</taxon>
        <taxon>Ideonella</taxon>
    </lineage>
</organism>
<evidence type="ECO:0000256" key="3">
    <source>
        <dbReference type="RuleBase" id="RU000507"/>
    </source>
</evidence>
<sequence>MPSIHPLITATELRTLLDSAQPPLLLDCGFDLANPSAGEQDYQAGHLPGARYLHLDRDLSAPKSAAGPIQGGRHPLPSLAMLAERAGAWGVTPERLVVCYDRQGGPYAARAWWMLRWLGHAQVRVLDGGVNAWLTAGGTLDTGVAPAPAAGPYPARAPAMPTVDAPTLLASLDSVQVLDARAPERYRGEVEPLDAQAGHIPGARNRFFKDNLSADGRFKSVDELRQEFLALGLLPGQVIHQCGSGVTACHNLLAMALAGLGDARLYPGSWSEWSADPTRPVARG</sequence>
<dbReference type="CDD" id="cd01448">
    <property type="entry name" value="TST_Repeat_1"/>
    <property type="match status" value="1"/>
</dbReference>
<dbReference type="InterPro" id="IPR045078">
    <property type="entry name" value="TST/MPST-like"/>
</dbReference>
<dbReference type="PANTHER" id="PTHR11364">
    <property type="entry name" value="THIOSULFATE SULFERTANSFERASE"/>
    <property type="match status" value="1"/>
</dbReference>
<dbReference type="InterPro" id="IPR036873">
    <property type="entry name" value="Rhodanese-like_dom_sf"/>
</dbReference>
<dbReference type="Proteomes" id="UP000430120">
    <property type="component" value="Unassembled WGS sequence"/>
</dbReference>
<feature type="domain" description="Rhodanese" evidence="4">
    <location>
        <begin position="19"/>
        <end position="142"/>
    </location>
</feature>
<dbReference type="SMART" id="SM00450">
    <property type="entry name" value="RHOD"/>
    <property type="match status" value="2"/>
</dbReference>
<accession>A0A643FF33</accession>
<dbReference type="CDD" id="cd01449">
    <property type="entry name" value="TST_Repeat_2"/>
    <property type="match status" value="1"/>
</dbReference>
<dbReference type="RefSeq" id="WP_151124231.1">
    <property type="nucleotide sequence ID" value="NZ_CP088081.1"/>
</dbReference>
<proteinExistence type="predicted"/>
<reference evidence="5 6" key="1">
    <citation type="submission" date="2019-09" db="EMBL/GenBank/DDBJ databases">
        <title>Draft genome sequences of 48 bacterial type strains from the CCUG.</title>
        <authorList>
            <person name="Tunovic T."/>
            <person name="Pineiro-Iglesias B."/>
            <person name="Unosson C."/>
            <person name="Inganas E."/>
            <person name="Ohlen M."/>
            <person name="Cardew S."/>
            <person name="Jensie-Markopoulos S."/>
            <person name="Salva-Serra F."/>
            <person name="Jaen-Luchoro D."/>
            <person name="Karlsson R."/>
            <person name="Svensson-Stadler L."/>
            <person name="Chun J."/>
            <person name="Moore E."/>
        </authorList>
    </citation>
    <scope>NUCLEOTIDE SEQUENCE [LARGE SCALE GENOMIC DNA]</scope>
    <source>
        <strain evidence="5 6">CCUG 30977</strain>
    </source>
</reference>
<dbReference type="Gene3D" id="3.40.250.10">
    <property type="entry name" value="Rhodanese-like domain"/>
    <property type="match status" value="2"/>
</dbReference>
<dbReference type="PROSITE" id="PS50206">
    <property type="entry name" value="RHODANESE_3"/>
    <property type="match status" value="2"/>
</dbReference>
<keyword evidence="2" id="KW-0677">Repeat</keyword>
<feature type="domain" description="Rhodanese" evidence="4">
    <location>
        <begin position="171"/>
        <end position="282"/>
    </location>
</feature>